<evidence type="ECO:0000256" key="6">
    <source>
        <dbReference type="SAM" id="MobiDB-lite"/>
    </source>
</evidence>
<evidence type="ECO:0000256" key="1">
    <source>
        <dbReference type="ARBA" id="ARBA00004123"/>
    </source>
</evidence>
<dbReference type="FunFam" id="2.30.18.10:FF:000002">
    <property type="entry name" value="Transcription initiation factor IIA subunit 1"/>
    <property type="match status" value="1"/>
</dbReference>
<evidence type="ECO:0000313" key="7">
    <source>
        <dbReference type="EMBL" id="CAG9855372.1"/>
    </source>
</evidence>
<evidence type="ECO:0000256" key="5">
    <source>
        <dbReference type="ARBA" id="ARBA00023242"/>
    </source>
</evidence>
<feature type="region of interest" description="Disordered" evidence="6">
    <location>
        <begin position="271"/>
        <end position="332"/>
    </location>
</feature>
<dbReference type="CDD" id="cd07976">
    <property type="entry name" value="TFIIA_alpha_beta_like"/>
    <property type="match status" value="2"/>
</dbReference>
<dbReference type="GO" id="GO:0006367">
    <property type="term" value="P:transcription initiation at RNA polymerase II promoter"/>
    <property type="evidence" value="ECO:0007669"/>
    <property type="project" value="InterPro"/>
</dbReference>
<dbReference type="Proteomes" id="UP001153712">
    <property type="component" value="Chromosome 10"/>
</dbReference>
<keyword evidence="8" id="KW-1185">Reference proteome</keyword>
<dbReference type="InterPro" id="IPR009088">
    <property type="entry name" value="TFIIA_b-brl"/>
</dbReference>
<dbReference type="Gene3D" id="2.30.18.10">
    <property type="entry name" value="Transcription factor IIA (TFIIA), beta-barrel domain"/>
    <property type="match status" value="1"/>
</dbReference>
<proteinExistence type="inferred from homology"/>
<keyword evidence="4" id="KW-0804">Transcription</keyword>
<reference evidence="7" key="1">
    <citation type="submission" date="2022-01" db="EMBL/GenBank/DDBJ databases">
        <authorList>
            <person name="King R."/>
        </authorList>
    </citation>
    <scope>NUCLEOTIDE SEQUENCE</scope>
</reference>
<dbReference type="AlphaFoldDB" id="A0A9N9TC13"/>
<dbReference type="PANTHER" id="PTHR12694">
    <property type="entry name" value="TRANSCRIPTION INITIATION FACTOR IIA SUBUNIT 1"/>
    <property type="match status" value="1"/>
</dbReference>
<dbReference type="Gene3D" id="1.10.287.100">
    <property type="match status" value="1"/>
</dbReference>
<sequence length="381" mass="42643">MTTSICKASVYKAYQDVINDVISNTREHFIEEGVDEAILNELKQLWETKLKATKAVDENKEVDKILNNAKPKQDVNPNYVKTAPLTVNQLKMQQYQQQQQQMLLNKQIVGQVPPNNHIPQVQGLPEWRRVPIQLTIPSAPGSGENHRILSVDVPEVFLQDHHLKSILTGQVISTTMGLPLASACAYLQEHVNAAFLDHQKSYFSSANGRNPARHPHQLHDYLLEGKLRAAGRAGEFSYTAGDAPKQKDPDPVLSSSFSSDLEDQILQSRLRGIPQGDGPADSSEEDDKSEDGSEEVEEDKEEDEMEDDFAAQGEDDPLNSGDDVSDADGTEESFETDNVIVCQFDKITRSRNRWKFHLKDGIMNLNGEDFIFQKASGDAEW</sequence>
<gene>
    <name evidence="7" type="ORF">PHYEVI_LOCUS1823</name>
</gene>
<dbReference type="Pfam" id="PF03153">
    <property type="entry name" value="TFIIA"/>
    <property type="match status" value="1"/>
</dbReference>
<dbReference type="GO" id="GO:0005672">
    <property type="term" value="C:transcription factor TFIIA complex"/>
    <property type="evidence" value="ECO:0007669"/>
    <property type="project" value="InterPro"/>
</dbReference>
<protein>
    <submittedName>
        <fullName evidence="7">Uncharacterized protein</fullName>
    </submittedName>
</protein>
<keyword evidence="5" id="KW-0539">Nucleus</keyword>
<dbReference type="PANTHER" id="PTHR12694:SF8">
    <property type="entry name" value="TRANSCRIPTION INITIATION FACTOR IIA SUBUNIT 1"/>
    <property type="match status" value="1"/>
</dbReference>
<dbReference type="SUPFAM" id="SSF50784">
    <property type="entry name" value="Transcription factor IIA (TFIIA), beta-barrel domain"/>
    <property type="match status" value="1"/>
</dbReference>
<name>A0A9N9TC13_PHYSR</name>
<dbReference type="SUPFAM" id="SSF47396">
    <property type="entry name" value="Transcription factor IIA (TFIIA), alpha-helical domain"/>
    <property type="match status" value="1"/>
</dbReference>
<accession>A0A9N9TC13</accession>
<organism evidence="7 8">
    <name type="scientific">Phyllotreta striolata</name>
    <name type="common">Striped flea beetle</name>
    <name type="synonym">Crioceris striolata</name>
    <dbReference type="NCBI Taxonomy" id="444603"/>
    <lineage>
        <taxon>Eukaryota</taxon>
        <taxon>Metazoa</taxon>
        <taxon>Ecdysozoa</taxon>
        <taxon>Arthropoda</taxon>
        <taxon>Hexapoda</taxon>
        <taxon>Insecta</taxon>
        <taxon>Pterygota</taxon>
        <taxon>Neoptera</taxon>
        <taxon>Endopterygota</taxon>
        <taxon>Coleoptera</taxon>
        <taxon>Polyphaga</taxon>
        <taxon>Cucujiformia</taxon>
        <taxon>Chrysomeloidea</taxon>
        <taxon>Chrysomelidae</taxon>
        <taxon>Galerucinae</taxon>
        <taxon>Alticini</taxon>
        <taxon>Phyllotreta</taxon>
    </lineage>
</organism>
<evidence type="ECO:0000256" key="3">
    <source>
        <dbReference type="ARBA" id="ARBA00023015"/>
    </source>
</evidence>
<dbReference type="SMART" id="SM01371">
    <property type="entry name" value="TFIIA"/>
    <property type="match status" value="1"/>
</dbReference>
<feature type="compositionally biased region" description="Acidic residues" evidence="6">
    <location>
        <begin position="282"/>
        <end position="332"/>
    </location>
</feature>
<evidence type="ECO:0000313" key="8">
    <source>
        <dbReference type="Proteomes" id="UP001153712"/>
    </source>
</evidence>
<comment type="similarity">
    <text evidence="2">Belongs to the TFIIA subunit 1 family.</text>
</comment>
<keyword evidence="3" id="KW-0805">Transcription regulation</keyword>
<evidence type="ECO:0000256" key="2">
    <source>
        <dbReference type="ARBA" id="ARBA00010059"/>
    </source>
</evidence>
<comment type="subcellular location">
    <subcellularLocation>
        <location evidence="1">Nucleus</location>
    </subcellularLocation>
</comment>
<dbReference type="FunFam" id="1.10.287.100:FF:000001">
    <property type="entry name" value="Transcription initiation factor IIA subunit"/>
    <property type="match status" value="1"/>
</dbReference>
<feature type="region of interest" description="Disordered" evidence="6">
    <location>
        <begin position="238"/>
        <end position="257"/>
    </location>
</feature>
<dbReference type="OrthoDB" id="6275927at2759"/>
<dbReference type="InterPro" id="IPR004855">
    <property type="entry name" value="TFIIA_asu/bsu"/>
</dbReference>
<dbReference type="EMBL" id="OU900103">
    <property type="protein sequence ID" value="CAG9855372.1"/>
    <property type="molecule type" value="Genomic_DNA"/>
</dbReference>
<evidence type="ECO:0000256" key="4">
    <source>
        <dbReference type="ARBA" id="ARBA00023163"/>
    </source>
</evidence>